<dbReference type="InterPro" id="IPR002888">
    <property type="entry name" value="2Fe-2S-bd"/>
</dbReference>
<dbReference type="InterPro" id="IPR001041">
    <property type="entry name" value="2Fe-2S_ferredoxin-type"/>
</dbReference>
<accession>A0ABW9QYQ8</accession>
<evidence type="ECO:0000256" key="1">
    <source>
        <dbReference type="ARBA" id="ARBA00022714"/>
    </source>
</evidence>
<dbReference type="PROSITE" id="PS51085">
    <property type="entry name" value="2FE2S_FER_2"/>
    <property type="match status" value="1"/>
</dbReference>
<protein>
    <submittedName>
        <fullName evidence="7">2Fe-2S iron-sulfur cluster binding domain-containing protein</fullName>
    </submittedName>
</protein>
<dbReference type="Gene3D" id="1.10.150.120">
    <property type="entry name" value="[2Fe-2S]-binding domain"/>
    <property type="match status" value="1"/>
</dbReference>
<evidence type="ECO:0000256" key="3">
    <source>
        <dbReference type="ARBA" id="ARBA00023004"/>
    </source>
</evidence>
<dbReference type="InterPro" id="IPR036884">
    <property type="entry name" value="2Fe-2S-bd_dom_sf"/>
</dbReference>
<dbReference type="Pfam" id="PF01799">
    <property type="entry name" value="Fer2_2"/>
    <property type="match status" value="1"/>
</dbReference>
<organism evidence="7 8">
    <name type="scientific">Acidiferrimicrobium australe</name>
    <dbReference type="NCBI Taxonomy" id="2664430"/>
    <lineage>
        <taxon>Bacteria</taxon>
        <taxon>Bacillati</taxon>
        <taxon>Actinomycetota</taxon>
        <taxon>Acidimicrobiia</taxon>
        <taxon>Acidimicrobiales</taxon>
        <taxon>Acidimicrobiaceae</taxon>
        <taxon>Acidiferrimicrobium</taxon>
    </lineage>
</organism>
<dbReference type="InterPro" id="IPR036010">
    <property type="entry name" value="2Fe-2S_ferredoxin-like_sf"/>
</dbReference>
<evidence type="ECO:0000256" key="5">
    <source>
        <dbReference type="SAM" id="MobiDB-lite"/>
    </source>
</evidence>
<evidence type="ECO:0000256" key="4">
    <source>
        <dbReference type="ARBA" id="ARBA00023014"/>
    </source>
</evidence>
<keyword evidence="2" id="KW-0479">Metal-binding</keyword>
<reference evidence="7 8" key="1">
    <citation type="submission" date="2019-11" db="EMBL/GenBank/DDBJ databases">
        <title>Acidiferrimicrobium australis gen. nov., sp. nov., an acidophilic and obligately heterotrophic, member of the Actinobacteria that catalyses dissimilatory oxido- reduction of iron isolated from metal-rich acidic water in Chile.</title>
        <authorList>
            <person name="Gonzalez D."/>
            <person name="Huber K."/>
            <person name="Hedrich S."/>
            <person name="Rojas-Villalobos C."/>
            <person name="Quatrini R."/>
            <person name="Dinamarca M.A."/>
            <person name="Schwarz A."/>
            <person name="Canales C."/>
            <person name="Nancucheo I."/>
        </authorList>
    </citation>
    <scope>NUCLEOTIDE SEQUENCE [LARGE SCALE GENOMIC DNA]</scope>
    <source>
        <strain evidence="7 8">USS-CCA1</strain>
    </source>
</reference>
<feature type="region of interest" description="Disordered" evidence="5">
    <location>
        <begin position="142"/>
        <end position="161"/>
    </location>
</feature>
<dbReference type="SUPFAM" id="SSF54292">
    <property type="entry name" value="2Fe-2S ferredoxin-like"/>
    <property type="match status" value="1"/>
</dbReference>
<keyword evidence="1" id="KW-0001">2Fe-2S</keyword>
<keyword evidence="3" id="KW-0408">Iron</keyword>
<evidence type="ECO:0000256" key="2">
    <source>
        <dbReference type="ARBA" id="ARBA00022723"/>
    </source>
</evidence>
<dbReference type="Pfam" id="PF00111">
    <property type="entry name" value="Fer2"/>
    <property type="match status" value="1"/>
</dbReference>
<keyword evidence="8" id="KW-1185">Reference proteome</keyword>
<dbReference type="PANTHER" id="PTHR44379:SF8">
    <property type="entry name" value="XANTHINE DEHYDROGENASE IRON-SULFUR-BINDING SUBUNIT XDHC-RELATED"/>
    <property type="match status" value="1"/>
</dbReference>
<evidence type="ECO:0000313" key="8">
    <source>
        <dbReference type="Proteomes" id="UP000437736"/>
    </source>
</evidence>
<evidence type="ECO:0000259" key="6">
    <source>
        <dbReference type="PROSITE" id="PS51085"/>
    </source>
</evidence>
<dbReference type="InterPro" id="IPR051452">
    <property type="entry name" value="Diverse_Oxidoreductases"/>
</dbReference>
<comment type="caution">
    <text evidence="7">The sequence shown here is derived from an EMBL/GenBank/DDBJ whole genome shotgun (WGS) entry which is preliminary data.</text>
</comment>
<dbReference type="EMBL" id="WJHE01001338">
    <property type="protein sequence ID" value="MST34980.1"/>
    <property type="molecule type" value="Genomic_DNA"/>
</dbReference>
<gene>
    <name evidence="7" type="ORF">GHK86_19905</name>
</gene>
<dbReference type="Proteomes" id="UP000437736">
    <property type="component" value="Unassembled WGS sequence"/>
</dbReference>
<sequence>MPVDLTVDGRARTVQRDGVSLLEALRDELGVRSPKDGCSPQGQCGCCTVLVDGQPRVACVTAVRRVAGRSIVTADGLAPEVVEPLAHAVLAAGGSQCGFCTPGILCRLAALGPRPEPAAVDRALLAHLCRCTGWQGIRETTASVSRTSATTTSTAPATSST</sequence>
<dbReference type="Gene3D" id="3.10.20.30">
    <property type="match status" value="1"/>
</dbReference>
<proteinExistence type="predicted"/>
<name>A0ABW9QYQ8_9ACTN</name>
<evidence type="ECO:0000313" key="7">
    <source>
        <dbReference type="EMBL" id="MST34980.1"/>
    </source>
</evidence>
<feature type="domain" description="2Fe-2S ferredoxin-type" evidence="6">
    <location>
        <begin position="1"/>
        <end position="77"/>
    </location>
</feature>
<dbReference type="SUPFAM" id="SSF47741">
    <property type="entry name" value="CO dehydrogenase ISP C-domain like"/>
    <property type="match status" value="1"/>
</dbReference>
<dbReference type="PANTHER" id="PTHR44379">
    <property type="entry name" value="OXIDOREDUCTASE WITH IRON-SULFUR SUBUNIT"/>
    <property type="match status" value="1"/>
</dbReference>
<feature type="non-terminal residue" evidence="7">
    <location>
        <position position="161"/>
    </location>
</feature>
<keyword evidence="4" id="KW-0411">Iron-sulfur</keyword>
<dbReference type="InterPro" id="IPR012675">
    <property type="entry name" value="Beta-grasp_dom_sf"/>
</dbReference>